<dbReference type="EC" id="2.7.1.78" evidence="2"/>
<evidence type="ECO:0000313" key="12">
    <source>
        <dbReference type="Proteomes" id="UP000001694"/>
    </source>
</evidence>
<dbReference type="InterPro" id="IPR032319">
    <property type="entry name" value="CLP1_P"/>
</dbReference>
<dbReference type="InterPro" id="IPR027417">
    <property type="entry name" value="P-loop_NTPase"/>
</dbReference>
<dbReference type="eggNOG" id="arCOG04127">
    <property type="taxonomic scope" value="Archaea"/>
</dbReference>
<reference evidence="11" key="1">
    <citation type="submission" date="2008-03" db="EMBL/GenBank/DDBJ databases">
        <title>Complete sequence of Thermoproteus neutrophilus V24Sta.</title>
        <authorList>
            <consortium name="US DOE Joint Genome Institute"/>
            <person name="Copeland A."/>
            <person name="Lucas S."/>
            <person name="Lapidus A."/>
            <person name="Glavina del Rio T."/>
            <person name="Dalin E."/>
            <person name="Tice H."/>
            <person name="Bruce D."/>
            <person name="Goodwin L."/>
            <person name="Pitluck S."/>
            <person name="Sims D."/>
            <person name="Brettin T."/>
            <person name="Detter J.C."/>
            <person name="Han C."/>
            <person name="Kuske C.R."/>
            <person name="Schmutz J."/>
            <person name="Larimer F."/>
            <person name="Land M."/>
            <person name="Hauser L."/>
            <person name="Kyrpides N."/>
            <person name="Mikhailova N."/>
            <person name="Biddle J.F."/>
            <person name="Zhang Z."/>
            <person name="Fitz-Gibbon S.T."/>
            <person name="Lowe T.M."/>
            <person name="Saltikov C."/>
            <person name="House C.H."/>
            <person name="Richardson P."/>
        </authorList>
    </citation>
    <scope>NUCLEOTIDE SEQUENCE [LARGE SCALE GENOMIC DNA]</scope>
    <source>
        <strain evidence="11">V24Sta</strain>
    </source>
</reference>
<keyword evidence="4" id="KW-0547">Nucleotide-binding</keyword>
<keyword evidence="3" id="KW-0808">Transferase</keyword>
<sequence length="355" mass="38999">MEVFTVEVPEGYSALVRGPAKVRCRGACRVFGGFFQGFEVPPHKQYPVEGPAVFELESGLLALARGSAIPRDWDMELEGVVALVGPPDSGKSSLSTYLLNTHVARGRSVCVVDADVGQSDIGPPGFVAYSYTAAPAPHISELEPHDAYYVGSTNLQGLEELLVAGVVWAVKRCQAHYPHLTVVNTPGWTTGRGIQLLRAVVDAVAPAVVNIGEALLPGRRVSKPAQVLPRGPQERKELRNLSYRRHVKIVDRVEISHDMLTLCTWERGLNCPWGRYLPADVAEPQKRGREYAVPPHHLRHLFAGLYRGGRLAGYAIVEKFEPRPTAYVTATDFDEVRIGKIRLDPHALEELEPLP</sequence>
<feature type="domain" description="Clp1 P-loop" evidence="10">
    <location>
        <begin position="85"/>
        <end position="211"/>
    </location>
</feature>
<organism evidence="11 12">
    <name type="scientific">Pyrobaculum neutrophilum (strain DSM 2338 / JCM 9278 / NBRC 100436 / V24Sta)</name>
    <name type="common">Thermoproteus neutrophilus</name>
    <dbReference type="NCBI Taxonomy" id="444157"/>
    <lineage>
        <taxon>Archaea</taxon>
        <taxon>Thermoproteota</taxon>
        <taxon>Thermoprotei</taxon>
        <taxon>Thermoproteales</taxon>
        <taxon>Thermoproteaceae</taxon>
        <taxon>Pyrobaculum</taxon>
    </lineage>
</organism>
<evidence type="ECO:0000256" key="8">
    <source>
        <dbReference type="ARBA" id="ARBA00044641"/>
    </source>
</evidence>
<dbReference type="Proteomes" id="UP000001694">
    <property type="component" value="Chromosome"/>
</dbReference>
<keyword evidence="12" id="KW-1185">Reference proteome</keyword>
<evidence type="ECO:0000256" key="1">
    <source>
        <dbReference type="ARBA" id="ARBA00001968"/>
    </source>
</evidence>
<comment type="catalytic activity">
    <reaction evidence="9">
        <text>a 5'-end dephospho-2'-deoxyribonucleoside-DNA + ATP = a 5'-end 5'-phospho-2'-deoxyribonucleoside-DNA + ADP + H(+)</text>
        <dbReference type="Rhea" id="RHEA:15669"/>
        <dbReference type="Rhea" id="RHEA-COMP:13180"/>
        <dbReference type="Rhea" id="RHEA-COMP:13184"/>
        <dbReference type="ChEBI" id="CHEBI:15378"/>
        <dbReference type="ChEBI" id="CHEBI:30616"/>
        <dbReference type="ChEBI" id="CHEBI:136412"/>
        <dbReference type="ChEBI" id="CHEBI:136416"/>
        <dbReference type="ChEBI" id="CHEBI:456216"/>
        <dbReference type="EC" id="2.7.1.78"/>
    </reaction>
</comment>
<dbReference type="PANTHER" id="PTHR12755:SF3">
    <property type="entry name" value="POLYNUCLEOTIDE 5'-HYDROXYL-KINASE NOL9"/>
    <property type="match status" value="1"/>
</dbReference>
<dbReference type="GO" id="GO:0006396">
    <property type="term" value="P:RNA processing"/>
    <property type="evidence" value="ECO:0007669"/>
    <property type="project" value="InterPro"/>
</dbReference>
<proteinExistence type="predicted"/>
<evidence type="ECO:0000256" key="3">
    <source>
        <dbReference type="ARBA" id="ARBA00022679"/>
    </source>
</evidence>
<evidence type="ECO:0000256" key="7">
    <source>
        <dbReference type="ARBA" id="ARBA00024737"/>
    </source>
</evidence>
<evidence type="ECO:0000256" key="9">
    <source>
        <dbReference type="ARBA" id="ARBA00044673"/>
    </source>
</evidence>
<evidence type="ECO:0000256" key="4">
    <source>
        <dbReference type="ARBA" id="ARBA00022741"/>
    </source>
</evidence>
<dbReference type="PANTHER" id="PTHR12755">
    <property type="entry name" value="CLEAVAGE/POLYADENYLATION FACTOR IA SUBUNIT CLP1P"/>
    <property type="match status" value="1"/>
</dbReference>
<name>B1YA59_PYRNV</name>
<evidence type="ECO:0000256" key="2">
    <source>
        <dbReference type="ARBA" id="ARBA00012157"/>
    </source>
</evidence>
<dbReference type="STRING" id="444157.Tneu_0075"/>
<comment type="cofactor">
    <cofactor evidence="1">
        <name>a divalent metal cation</name>
        <dbReference type="ChEBI" id="CHEBI:60240"/>
    </cofactor>
</comment>
<comment type="function">
    <text evidence="7">Polynucleotide kinase that can phosphorylate the 5'-hydroxyl groups of both single-stranded RNA (ssRNA) and single-stranded DNA (ssDNA). Exhibits a strong preference for ssRNA.</text>
</comment>
<evidence type="ECO:0000313" key="11">
    <source>
        <dbReference type="EMBL" id="ACB39033.1"/>
    </source>
</evidence>
<dbReference type="SUPFAM" id="SSF52540">
    <property type="entry name" value="P-loop containing nucleoside triphosphate hydrolases"/>
    <property type="match status" value="2"/>
</dbReference>
<protein>
    <recommendedName>
        <fullName evidence="2">polynucleotide 5'-hydroxyl-kinase</fullName>
        <ecNumber evidence="2">2.7.1.78</ecNumber>
    </recommendedName>
</protein>
<dbReference type="HOGENOM" id="CLU_051301_1_1_2"/>
<comment type="catalytic activity">
    <reaction evidence="8">
        <text>a 5'-end dephospho-ribonucleoside-RNA + ATP = a 5'-end 5'-phospho-ribonucleoside-RNA + ADP + H(+)</text>
        <dbReference type="Rhea" id="RHEA:54580"/>
        <dbReference type="Rhea" id="RHEA-COMP:13936"/>
        <dbReference type="Rhea" id="RHEA-COMP:15179"/>
        <dbReference type="ChEBI" id="CHEBI:15378"/>
        <dbReference type="ChEBI" id="CHEBI:30616"/>
        <dbReference type="ChEBI" id="CHEBI:138282"/>
        <dbReference type="ChEBI" id="CHEBI:138284"/>
        <dbReference type="ChEBI" id="CHEBI:456216"/>
        <dbReference type="EC" id="2.7.1.78"/>
    </reaction>
</comment>
<keyword evidence="6" id="KW-0067">ATP-binding</keyword>
<evidence type="ECO:0000259" key="10">
    <source>
        <dbReference type="Pfam" id="PF16575"/>
    </source>
</evidence>
<gene>
    <name evidence="11" type="ordered locus">Tneu_0075</name>
</gene>
<evidence type="ECO:0000256" key="6">
    <source>
        <dbReference type="ARBA" id="ARBA00022840"/>
    </source>
</evidence>
<evidence type="ECO:0000256" key="5">
    <source>
        <dbReference type="ARBA" id="ARBA00022777"/>
    </source>
</evidence>
<dbReference type="GO" id="GO:0051734">
    <property type="term" value="F:ATP-dependent polynucleotide 5'-hydroxyl-kinase activity"/>
    <property type="evidence" value="ECO:0007669"/>
    <property type="project" value="UniProtKB-EC"/>
</dbReference>
<dbReference type="Gene3D" id="3.40.50.300">
    <property type="entry name" value="P-loop containing nucleotide triphosphate hydrolases"/>
    <property type="match status" value="1"/>
</dbReference>
<dbReference type="InterPro" id="IPR045116">
    <property type="entry name" value="Clp1/Grc3"/>
</dbReference>
<dbReference type="GO" id="GO:0005524">
    <property type="term" value="F:ATP binding"/>
    <property type="evidence" value="ECO:0007669"/>
    <property type="project" value="UniProtKB-KW"/>
</dbReference>
<accession>B1YA59</accession>
<dbReference type="EMBL" id="CP001014">
    <property type="protein sequence ID" value="ACB39033.1"/>
    <property type="molecule type" value="Genomic_DNA"/>
</dbReference>
<dbReference type="Pfam" id="PF16575">
    <property type="entry name" value="CLP1_P"/>
    <property type="match status" value="1"/>
</dbReference>
<dbReference type="AlphaFoldDB" id="B1YA59"/>
<dbReference type="KEGG" id="tne:Tneu_0075"/>
<keyword evidence="5" id="KW-0418">Kinase</keyword>